<protein>
    <submittedName>
        <fullName evidence="6">Glutathione S-transferase</fullName>
        <ecNumber evidence="6">2.5.1.18</ecNumber>
    </submittedName>
</protein>
<dbReference type="SUPFAM" id="SSF47616">
    <property type="entry name" value="GST C-terminal domain-like"/>
    <property type="match status" value="1"/>
</dbReference>
<gene>
    <name evidence="5" type="ORF">GCM10007884_37170</name>
    <name evidence="6" type="ORF">GGR33_002539</name>
</gene>
<reference evidence="5" key="1">
    <citation type="journal article" date="2014" name="Int. J. Syst. Evol. Microbiol.">
        <title>Complete genome of a new Firmicutes species belonging to the dominant human colonic microbiota ('Ruminococcus bicirculans') reveals two chromosomes and a selective capacity to utilize plant glucans.</title>
        <authorList>
            <consortium name="NISC Comparative Sequencing Program"/>
            <person name="Wegmann U."/>
            <person name="Louis P."/>
            <person name="Goesmann A."/>
            <person name="Henrissat B."/>
            <person name="Duncan S.H."/>
            <person name="Flint H.J."/>
        </authorList>
    </citation>
    <scope>NUCLEOTIDE SEQUENCE</scope>
    <source>
        <strain evidence="5">NBRC 107710</strain>
    </source>
</reference>
<dbReference type="RefSeq" id="WP_183505576.1">
    <property type="nucleotide sequence ID" value="NZ_BSPG01000026.1"/>
</dbReference>
<organism evidence="6 7">
    <name type="scientific">Methylobacterium brachythecii</name>
    <dbReference type="NCBI Taxonomy" id="1176177"/>
    <lineage>
        <taxon>Bacteria</taxon>
        <taxon>Pseudomonadati</taxon>
        <taxon>Pseudomonadota</taxon>
        <taxon>Alphaproteobacteria</taxon>
        <taxon>Hyphomicrobiales</taxon>
        <taxon>Methylobacteriaceae</taxon>
        <taxon>Methylobacterium</taxon>
    </lineage>
</organism>
<name>A0A7W6F720_9HYPH</name>
<sequence>MRRLWGRANSVNVQKAIWGLEEAGLPYQRVDAGGAHGVVNEPAYRAMNPTGLVPTLEEDGFVLWESNAILRYLARLPGAPLALTADPRASARVDQWLDWQATAFTPGMRDAFWQMMRVPEGQRDLKAVEASRVTTEKGAALLDRYLAGTAFVAGDSFSIADIAVGCAAHRWLNMPLERDERPHIVRWYQVIAQRGAASAVLTVPIS</sequence>
<evidence type="ECO:0000256" key="2">
    <source>
        <dbReference type="ARBA" id="ARBA00022679"/>
    </source>
</evidence>
<dbReference type="SFLD" id="SFLDG01150">
    <property type="entry name" value="Main.1:_Beta-like"/>
    <property type="match status" value="1"/>
</dbReference>
<dbReference type="PROSITE" id="PS50404">
    <property type="entry name" value="GST_NTER"/>
    <property type="match status" value="1"/>
</dbReference>
<dbReference type="InterPro" id="IPR036282">
    <property type="entry name" value="Glutathione-S-Trfase_C_sf"/>
</dbReference>
<dbReference type="InterPro" id="IPR040079">
    <property type="entry name" value="Glutathione_S-Trfase"/>
</dbReference>
<evidence type="ECO:0000313" key="8">
    <source>
        <dbReference type="Proteomes" id="UP001156881"/>
    </source>
</evidence>
<evidence type="ECO:0000259" key="3">
    <source>
        <dbReference type="PROSITE" id="PS50404"/>
    </source>
</evidence>
<dbReference type="InterPro" id="IPR004045">
    <property type="entry name" value="Glutathione_S-Trfase_N"/>
</dbReference>
<keyword evidence="2 6" id="KW-0808">Transferase</keyword>
<dbReference type="Gene3D" id="1.20.1050.10">
    <property type="match status" value="1"/>
</dbReference>
<feature type="domain" description="GST N-terminal" evidence="3">
    <location>
        <begin position="1"/>
        <end position="81"/>
    </location>
</feature>
<dbReference type="FunFam" id="3.40.30.10:FF:000039">
    <property type="entry name" value="Glutathione S-transferase domain"/>
    <property type="match status" value="1"/>
</dbReference>
<evidence type="ECO:0000259" key="4">
    <source>
        <dbReference type="PROSITE" id="PS50405"/>
    </source>
</evidence>
<dbReference type="InterPro" id="IPR010987">
    <property type="entry name" value="Glutathione-S-Trfase_C-like"/>
</dbReference>
<dbReference type="InterPro" id="IPR036249">
    <property type="entry name" value="Thioredoxin-like_sf"/>
</dbReference>
<dbReference type="EC" id="2.5.1.18" evidence="6"/>
<dbReference type="PROSITE" id="PS50405">
    <property type="entry name" value="GST_CTER"/>
    <property type="match status" value="1"/>
</dbReference>
<dbReference type="EMBL" id="JACIDN010000004">
    <property type="protein sequence ID" value="MBB3903037.1"/>
    <property type="molecule type" value="Genomic_DNA"/>
</dbReference>
<dbReference type="PANTHER" id="PTHR44051">
    <property type="entry name" value="GLUTATHIONE S-TRANSFERASE-RELATED"/>
    <property type="match status" value="1"/>
</dbReference>
<dbReference type="GO" id="GO:0004364">
    <property type="term" value="F:glutathione transferase activity"/>
    <property type="evidence" value="ECO:0007669"/>
    <property type="project" value="UniProtKB-EC"/>
</dbReference>
<evidence type="ECO:0000313" key="7">
    <source>
        <dbReference type="Proteomes" id="UP000517759"/>
    </source>
</evidence>
<dbReference type="SFLD" id="SFLDS00019">
    <property type="entry name" value="Glutathione_Transferase_(cytos"/>
    <property type="match status" value="1"/>
</dbReference>
<dbReference type="AlphaFoldDB" id="A0A7W6F720"/>
<reference evidence="6 7" key="3">
    <citation type="submission" date="2020-08" db="EMBL/GenBank/DDBJ databases">
        <title>Genomic Encyclopedia of Type Strains, Phase IV (KMG-IV): sequencing the most valuable type-strain genomes for metagenomic binning, comparative biology and taxonomic classification.</title>
        <authorList>
            <person name="Goeker M."/>
        </authorList>
    </citation>
    <scope>NUCLEOTIDE SEQUENCE [LARGE SCALE GENOMIC DNA]</scope>
    <source>
        <strain evidence="6 7">DSM 24105</strain>
    </source>
</reference>
<comment type="caution">
    <text evidence="6">The sequence shown here is derived from an EMBL/GenBank/DDBJ whole genome shotgun (WGS) entry which is preliminary data.</text>
</comment>
<dbReference type="EMBL" id="BSPG01000026">
    <property type="protein sequence ID" value="GLS45726.1"/>
    <property type="molecule type" value="Genomic_DNA"/>
</dbReference>
<reference evidence="8" key="2">
    <citation type="journal article" date="2019" name="Int. J. Syst. Evol. Microbiol.">
        <title>The Global Catalogue of Microorganisms (GCM) 10K type strain sequencing project: providing services to taxonomists for standard genome sequencing and annotation.</title>
        <authorList>
            <consortium name="The Broad Institute Genomics Platform"/>
            <consortium name="The Broad Institute Genome Sequencing Center for Infectious Disease"/>
            <person name="Wu L."/>
            <person name="Ma J."/>
        </authorList>
    </citation>
    <scope>NUCLEOTIDE SEQUENCE [LARGE SCALE GENOMIC DNA]</scope>
    <source>
        <strain evidence="8">NBRC 107710</strain>
    </source>
</reference>
<dbReference type="Gene3D" id="3.40.30.10">
    <property type="entry name" value="Glutaredoxin"/>
    <property type="match status" value="1"/>
</dbReference>
<dbReference type="SFLD" id="SFLDG00358">
    <property type="entry name" value="Main_(cytGST)"/>
    <property type="match status" value="1"/>
</dbReference>
<keyword evidence="8" id="KW-1185">Reference proteome</keyword>
<reference evidence="5" key="4">
    <citation type="submission" date="2023-01" db="EMBL/GenBank/DDBJ databases">
        <title>Draft genome sequence of Methylobacterium brachythecii strain NBRC 107710.</title>
        <authorList>
            <person name="Sun Q."/>
            <person name="Mori K."/>
        </authorList>
    </citation>
    <scope>NUCLEOTIDE SEQUENCE</scope>
    <source>
        <strain evidence="5">NBRC 107710</strain>
    </source>
</reference>
<evidence type="ECO:0000256" key="1">
    <source>
        <dbReference type="ARBA" id="ARBA00007409"/>
    </source>
</evidence>
<dbReference type="CDD" id="cd03047">
    <property type="entry name" value="GST_N_2"/>
    <property type="match status" value="1"/>
</dbReference>
<proteinExistence type="inferred from homology"/>
<accession>A0A7W6F720</accession>
<comment type="similarity">
    <text evidence="1">Belongs to the GST superfamily.</text>
</comment>
<dbReference type="Proteomes" id="UP000517759">
    <property type="component" value="Unassembled WGS sequence"/>
</dbReference>
<feature type="domain" description="GST C-terminal" evidence="4">
    <location>
        <begin position="86"/>
        <end position="206"/>
    </location>
</feature>
<dbReference type="Pfam" id="PF13410">
    <property type="entry name" value="GST_C_2"/>
    <property type="match status" value="1"/>
</dbReference>
<evidence type="ECO:0000313" key="6">
    <source>
        <dbReference type="EMBL" id="MBB3903037.1"/>
    </source>
</evidence>
<dbReference type="SUPFAM" id="SSF52833">
    <property type="entry name" value="Thioredoxin-like"/>
    <property type="match status" value="1"/>
</dbReference>
<dbReference type="PANTHER" id="PTHR44051:SF19">
    <property type="entry name" value="DISULFIDE-BOND OXIDOREDUCTASE YFCG"/>
    <property type="match status" value="1"/>
</dbReference>
<dbReference type="Pfam" id="PF13409">
    <property type="entry name" value="GST_N_2"/>
    <property type="match status" value="1"/>
</dbReference>
<dbReference type="Proteomes" id="UP001156881">
    <property type="component" value="Unassembled WGS sequence"/>
</dbReference>
<evidence type="ECO:0000313" key="5">
    <source>
        <dbReference type="EMBL" id="GLS45726.1"/>
    </source>
</evidence>